<keyword evidence="2" id="KW-1185">Reference proteome</keyword>
<evidence type="ECO:0000313" key="1">
    <source>
        <dbReference type="EMBL" id="MCO6025924.1"/>
    </source>
</evidence>
<gene>
    <name evidence="1" type="ORF">NG821_08760</name>
</gene>
<dbReference type="Proteomes" id="UP001204015">
    <property type="component" value="Unassembled WGS sequence"/>
</dbReference>
<dbReference type="RefSeq" id="WP_252761282.1">
    <property type="nucleotide sequence ID" value="NZ_JAMXLY010000033.1"/>
</dbReference>
<name>A0ABT1BY73_9BACT</name>
<comment type="caution">
    <text evidence="1">The sequence shown here is derived from an EMBL/GenBank/DDBJ whole genome shotgun (WGS) entry which is preliminary data.</text>
</comment>
<dbReference type="EMBL" id="JAMXLY010000033">
    <property type="protein sequence ID" value="MCO6025924.1"/>
    <property type="molecule type" value="Genomic_DNA"/>
</dbReference>
<evidence type="ECO:0000313" key="2">
    <source>
        <dbReference type="Proteomes" id="UP001204015"/>
    </source>
</evidence>
<sequence length="149" mass="16952">MQIRYNILSLKEIEFKINYDYKLDDKEAVTFEFFHREKADRQSKTILVEAGARIVTVQDGISLAEDTVRAEFSLNPFDEIIKQDDEETFRSSVPQLIDTFINVALGALRGIFAKNIVGTYLDGQILPLIPMKVISDSHNKQAKKAKATK</sequence>
<organism evidence="1 2">
    <name type="scientific">Segatella cerevisiae</name>
    <dbReference type="NCBI Taxonomy" id="2053716"/>
    <lineage>
        <taxon>Bacteria</taxon>
        <taxon>Pseudomonadati</taxon>
        <taxon>Bacteroidota</taxon>
        <taxon>Bacteroidia</taxon>
        <taxon>Bacteroidales</taxon>
        <taxon>Prevotellaceae</taxon>
        <taxon>Segatella</taxon>
    </lineage>
</organism>
<protein>
    <recommendedName>
        <fullName evidence="3">Preprotein translocase subunit SecB</fullName>
    </recommendedName>
</protein>
<evidence type="ECO:0008006" key="3">
    <source>
        <dbReference type="Google" id="ProtNLM"/>
    </source>
</evidence>
<reference evidence="1 2" key="1">
    <citation type="submission" date="2022-06" db="EMBL/GenBank/DDBJ databases">
        <title>A taxonomic note on the genus Prevotella: Description of four novel genera and emended description of the genera Hallella and Xylanibacter.</title>
        <authorList>
            <person name="Hitch T.C.A."/>
        </authorList>
    </citation>
    <scope>NUCLEOTIDE SEQUENCE [LARGE SCALE GENOMIC DNA]</scope>
    <source>
        <strain evidence="1 2">DSM 100619</strain>
    </source>
</reference>
<proteinExistence type="predicted"/>
<accession>A0ABT1BY73</accession>